<dbReference type="Pfam" id="PF18416">
    <property type="entry name" value="GbpA_2"/>
    <property type="match status" value="1"/>
</dbReference>
<keyword evidence="1" id="KW-0964">Secreted</keyword>
<name>A0ABR9SXX4_9PSED</name>
<feature type="signal peptide" evidence="4">
    <location>
        <begin position="1"/>
        <end position="28"/>
    </location>
</feature>
<evidence type="ECO:0000259" key="5">
    <source>
        <dbReference type="SMART" id="SM00495"/>
    </source>
</evidence>
<gene>
    <name evidence="6" type="ORF">IQK56_24255</name>
</gene>
<evidence type="ECO:0000256" key="4">
    <source>
        <dbReference type="SAM" id="SignalP"/>
    </source>
</evidence>
<keyword evidence="3 4" id="KW-0732">Signal</keyword>
<evidence type="ECO:0000256" key="2">
    <source>
        <dbReference type="ARBA" id="ARBA00022669"/>
    </source>
</evidence>
<keyword evidence="6" id="KW-0503">Monooxygenase</keyword>
<dbReference type="SUPFAM" id="SSF81296">
    <property type="entry name" value="E set domains"/>
    <property type="match status" value="1"/>
</dbReference>
<comment type="caution">
    <text evidence="6">The sequence shown here is derived from an EMBL/GenBank/DDBJ whole genome shotgun (WGS) entry which is preliminary data.</text>
</comment>
<organism evidence="6 7">
    <name type="scientific">Pseudomonas cyclaminis</name>
    <dbReference type="NCBI Taxonomy" id="2781239"/>
    <lineage>
        <taxon>Bacteria</taxon>
        <taxon>Pseudomonadati</taxon>
        <taxon>Pseudomonadota</taxon>
        <taxon>Gammaproteobacteria</taxon>
        <taxon>Pseudomonadales</taxon>
        <taxon>Pseudomonadaceae</taxon>
        <taxon>Pseudomonas</taxon>
    </lineage>
</organism>
<keyword evidence="7" id="KW-1185">Reference proteome</keyword>
<dbReference type="InterPro" id="IPR051024">
    <property type="entry name" value="GlcNAc_Chitin_IntDeg"/>
</dbReference>
<feature type="chain" id="PRO_5045125861" evidence="4">
    <location>
        <begin position="29"/>
        <end position="506"/>
    </location>
</feature>
<dbReference type="Gene3D" id="2.70.50.50">
    <property type="entry name" value="chitin-binding protein cbp21"/>
    <property type="match status" value="1"/>
</dbReference>
<reference evidence="6 7" key="1">
    <citation type="submission" date="2020-10" db="EMBL/GenBank/DDBJ databases">
        <title>The draft genomes of Cyclamen pathogen Pseudomonas sp.</title>
        <authorList>
            <person name="Fujikawa T."/>
            <person name="Sawada H."/>
        </authorList>
    </citation>
    <scope>NUCLEOTIDE SEQUENCE [LARGE SCALE GENOMIC DNA]</scope>
    <source>
        <strain evidence="6 7">MAFF 301449</strain>
    </source>
</reference>
<dbReference type="Proteomes" id="UP000613075">
    <property type="component" value="Unassembled WGS sequence"/>
</dbReference>
<dbReference type="InterPro" id="IPR003610">
    <property type="entry name" value="CBM5/12"/>
</dbReference>
<proteinExistence type="predicted"/>
<dbReference type="InterPro" id="IPR013783">
    <property type="entry name" value="Ig-like_fold"/>
</dbReference>
<protein>
    <submittedName>
        <fullName evidence="6">Lytic polysaccharide monooxygenase</fullName>
    </submittedName>
</protein>
<dbReference type="GO" id="GO:0004497">
    <property type="term" value="F:monooxygenase activity"/>
    <property type="evidence" value="ECO:0007669"/>
    <property type="project" value="UniProtKB-KW"/>
</dbReference>
<dbReference type="InterPro" id="IPR004302">
    <property type="entry name" value="Cellulose/chitin-bd_N"/>
</dbReference>
<feature type="domain" description="Chitin-binding type-3" evidence="5">
    <location>
        <begin position="450"/>
        <end position="501"/>
    </location>
</feature>
<dbReference type="InterPro" id="IPR041029">
    <property type="entry name" value="GbpA_2"/>
</dbReference>
<dbReference type="PANTHER" id="PTHR34823">
    <property type="entry name" value="GLCNAC-BINDING PROTEIN A"/>
    <property type="match status" value="1"/>
</dbReference>
<keyword evidence="6" id="KW-0560">Oxidoreductase</keyword>
<dbReference type="EMBL" id="JADDUM010000214">
    <property type="protein sequence ID" value="MBE8593777.1"/>
    <property type="molecule type" value="Genomic_DNA"/>
</dbReference>
<dbReference type="Pfam" id="PF03067">
    <property type="entry name" value="LPMO_10"/>
    <property type="match status" value="1"/>
</dbReference>
<evidence type="ECO:0000256" key="1">
    <source>
        <dbReference type="ARBA" id="ARBA00022525"/>
    </source>
</evidence>
<evidence type="ECO:0000313" key="6">
    <source>
        <dbReference type="EMBL" id="MBE8593777.1"/>
    </source>
</evidence>
<dbReference type="RefSeq" id="WP_193863959.1">
    <property type="nucleotide sequence ID" value="NZ_JADDUM010000214.1"/>
</dbReference>
<evidence type="ECO:0000313" key="7">
    <source>
        <dbReference type="Proteomes" id="UP000613075"/>
    </source>
</evidence>
<dbReference type="PANTHER" id="PTHR34823:SF1">
    <property type="entry name" value="CHITIN-BINDING TYPE-4 DOMAIN-CONTAINING PROTEIN"/>
    <property type="match status" value="1"/>
</dbReference>
<evidence type="ECO:0000256" key="3">
    <source>
        <dbReference type="ARBA" id="ARBA00022729"/>
    </source>
</evidence>
<sequence length="506" mass="54701">MRNLPLYFTCLMKGVLAAVLLMPALTWAHGAVDIPVSRQVYCYKQPDFWNNPKDKGCAAINAVSGSYPGQQWNEVAKLIRADEGYDYNNQADVETLIPDGKLCSANDPQKEGLNALSADWHRTDVTTANGKLYVRLIGTAPHVPSFVKIYLSKPGYDPSKAALKWSDVELVHSERLTVAKTNWGSTPPAITGATGFFEFNVAIPSNRTGDAVLFMRWQREDSAGEGFYNCSDITIEGPSIPIQLIDLGPFIDTVMNRLKPGDAVHFRILDNTPAAKEIVDITLPITASNLDPNIWGKQLADSIDPTIAKVGEKDGSTVVFNRTDYSANSVFALARGYSKAMAIIPGGGQTPVNPTAPIAHISGPTTVQSGQPFTFSARQSVGYNGPLSYVWVVIGANQPLNQVTVNGVAATVTQPTVYVARLNVRDMQNGKNSQAELNFTVTPASDGGEYPAYKEGTAYKAGDIVTNVGKNYKCKPHPYTAWCAGAGWAYAPGSGTAWEQAWEEVK</sequence>
<dbReference type="InterPro" id="IPR014756">
    <property type="entry name" value="Ig_E-set"/>
</dbReference>
<dbReference type="SMART" id="SM00495">
    <property type="entry name" value="ChtBD3"/>
    <property type="match status" value="1"/>
</dbReference>
<accession>A0ABR9SXX4</accession>
<keyword evidence="2" id="KW-0147">Chitin-binding</keyword>
<dbReference type="Gene3D" id="2.60.40.10">
    <property type="entry name" value="Immunoglobulins"/>
    <property type="match status" value="1"/>
</dbReference>
<dbReference type="CDD" id="cd21177">
    <property type="entry name" value="LPMO_AA10"/>
    <property type="match status" value="1"/>
</dbReference>
<dbReference type="Gene3D" id="3.30.70.2150">
    <property type="match status" value="1"/>
</dbReference>